<dbReference type="GO" id="GO:0005654">
    <property type="term" value="C:nucleoplasm"/>
    <property type="evidence" value="ECO:0007669"/>
    <property type="project" value="UniProtKB-ARBA"/>
</dbReference>
<evidence type="ECO:0000256" key="12">
    <source>
        <dbReference type="ARBA" id="ARBA00023163"/>
    </source>
</evidence>
<dbReference type="PROSITE" id="PS51542">
    <property type="entry name" value="FYRN"/>
    <property type="match status" value="1"/>
</dbReference>
<organism evidence="19 20">
    <name type="scientific">Galdieria sulphuraria</name>
    <name type="common">Red alga</name>
    <dbReference type="NCBI Taxonomy" id="130081"/>
    <lineage>
        <taxon>Eukaryota</taxon>
        <taxon>Rhodophyta</taxon>
        <taxon>Bangiophyceae</taxon>
        <taxon>Galdieriales</taxon>
        <taxon>Galdieriaceae</taxon>
        <taxon>Galdieria</taxon>
    </lineage>
</organism>
<keyword evidence="13" id="KW-0539">Nucleus</keyword>
<evidence type="ECO:0000256" key="3">
    <source>
        <dbReference type="ARBA" id="ARBA00022603"/>
    </source>
</evidence>
<dbReference type="InterPro" id="IPR011011">
    <property type="entry name" value="Znf_FYVE_PHD"/>
</dbReference>
<evidence type="ECO:0000256" key="13">
    <source>
        <dbReference type="ARBA" id="ARBA00023242"/>
    </source>
</evidence>
<dbReference type="OrthoDB" id="4045at2759"/>
<dbReference type="Pfam" id="PF13771">
    <property type="entry name" value="zf-HC5HC2H"/>
    <property type="match status" value="1"/>
</dbReference>
<keyword evidence="8" id="KW-0863">Zinc-finger</keyword>
<evidence type="ECO:0000313" key="20">
    <source>
        <dbReference type="Proteomes" id="UP000030680"/>
    </source>
</evidence>
<evidence type="ECO:0000256" key="11">
    <source>
        <dbReference type="ARBA" id="ARBA00023015"/>
    </source>
</evidence>
<feature type="domain" description="4Fe-4S ferredoxin-type" evidence="17">
    <location>
        <begin position="159"/>
        <end position="190"/>
    </location>
</feature>
<keyword evidence="7" id="KW-0677">Repeat</keyword>
<evidence type="ECO:0000256" key="5">
    <source>
        <dbReference type="ARBA" id="ARBA00022691"/>
    </source>
</evidence>
<feature type="domain" description="Post-SET" evidence="16">
    <location>
        <begin position="953"/>
        <end position="969"/>
    </location>
</feature>
<dbReference type="EMBL" id="KB454505">
    <property type="protein sequence ID" value="EME29801.1"/>
    <property type="molecule type" value="Genomic_DNA"/>
</dbReference>
<dbReference type="PROSITE" id="PS50081">
    <property type="entry name" value="ZF_DAG_PE_2"/>
    <property type="match status" value="1"/>
</dbReference>
<dbReference type="PROSITE" id="PS50280">
    <property type="entry name" value="SET"/>
    <property type="match status" value="1"/>
</dbReference>
<keyword evidence="20" id="KW-1185">Reference proteome</keyword>
<dbReference type="InterPro" id="IPR003616">
    <property type="entry name" value="Post-SET_dom"/>
</dbReference>
<dbReference type="Pfam" id="PF05964">
    <property type="entry name" value="FYRN"/>
    <property type="match status" value="1"/>
</dbReference>
<dbReference type="Pfam" id="PF00856">
    <property type="entry name" value="SET"/>
    <property type="match status" value="1"/>
</dbReference>
<evidence type="ECO:0000313" key="19">
    <source>
        <dbReference type="EMBL" id="EME29801.1"/>
    </source>
</evidence>
<dbReference type="GO" id="GO:0008168">
    <property type="term" value="F:methyltransferase activity"/>
    <property type="evidence" value="ECO:0007669"/>
    <property type="project" value="UniProtKB-KW"/>
</dbReference>
<feature type="domain" description="PHD-type" evidence="18">
    <location>
        <begin position="453"/>
        <end position="562"/>
    </location>
</feature>
<comment type="subcellular location">
    <subcellularLocation>
        <location evidence="1">Nucleus</location>
    </subcellularLocation>
</comment>
<dbReference type="STRING" id="130081.M2W281"/>
<dbReference type="GO" id="GO:0006325">
    <property type="term" value="P:chromatin organization"/>
    <property type="evidence" value="ECO:0007669"/>
    <property type="project" value="UniProtKB-KW"/>
</dbReference>
<dbReference type="Gramene" id="EME29801">
    <property type="protein sequence ID" value="EME29801"/>
    <property type="gene ID" value="Gasu_28030"/>
</dbReference>
<keyword evidence="6" id="KW-0479">Metal-binding</keyword>
<dbReference type="InterPro" id="IPR003888">
    <property type="entry name" value="FYrich_N"/>
</dbReference>
<dbReference type="AlphaFoldDB" id="M2W281"/>
<keyword evidence="5" id="KW-0949">S-adenosyl-L-methionine</keyword>
<dbReference type="Gene3D" id="2.170.270.10">
    <property type="entry name" value="SET domain"/>
    <property type="match status" value="1"/>
</dbReference>
<dbReference type="InterPro" id="IPR017896">
    <property type="entry name" value="4Fe4S_Fe-S-bd"/>
</dbReference>
<dbReference type="PROSITE" id="PS50868">
    <property type="entry name" value="POST_SET"/>
    <property type="match status" value="1"/>
</dbReference>
<evidence type="ECO:0000256" key="4">
    <source>
        <dbReference type="ARBA" id="ARBA00022679"/>
    </source>
</evidence>
<gene>
    <name evidence="19" type="ORF">Gasu_28030</name>
</gene>
<keyword evidence="9" id="KW-0862">Zinc</keyword>
<dbReference type="KEGG" id="gsl:Gasu_28030"/>
<evidence type="ECO:0000256" key="2">
    <source>
        <dbReference type="ARBA" id="ARBA00022553"/>
    </source>
</evidence>
<dbReference type="SUPFAM" id="SSF82199">
    <property type="entry name" value="SET domain"/>
    <property type="match status" value="1"/>
</dbReference>
<evidence type="ECO:0000259" key="16">
    <source>
        <dbReference type="PROSITE" id="PS50868"/>
    </source>
</evidence>
<dbReference type="InterPro" id="IPR013083">
    <property type="entry name" value="Znf_RING/FYVE/PHD"/>
</dbReference>
<keyword evidence="2" id="KW-0597">Phosphoprotein</keyword>
<dbReference type="Proteomes" id="UP000030680">
    <property type="component" value="Unassembled WGS sequence"/>
</dbReference>
<keyword evidence="3" id="KW-0489">Methyltransferase</keyword>
<sequence length="969" mass="111094">MERREESGWNVYVRPLKERNGKKRKCIPSNEHSASVVPNGKRRKWKAVKATVVDMKFFELDCFPFSVGVLTLSSSSRSIENLSARFVSLCANRGLCRVCGSQVNQSFLLCFSCFDVYHYYCAPHVAKENNSVAINQEYDHPLNLKWLCSYCKPCELCSEPLSKDFIETCASCGLCVHQSCRVKVVKTSKRGLQCLRCEKMFLDPVDCSSSVEDFDETSLKHAFCVVCANAVTETAGLYCSLCNRYVHKKCDHCTFELSTLAGFYPYNCPSCRQKNTVNLELGTLKFSYLMEEPRQNSLQVSDRGREVNIVYRNAVCPFFTYVMGRRICISLHKSVLSKILLLENSTAEQLSSERLPVIIKLRLDVLKHIEHLKSRILKDAEVFEMNCLDEKASKGLVLSDAKESPELFGLKNLSCEVPTSVIQEIVERDQVNGLRGTTSNVFQTIHLSSMEDYRFCAFCKLQQTSLGRLLPIFDDSAPERIRWVHSQCALFAAETFEDNTGNIHRVTNALSRSQRARCFSCKQPGATVGCCMSRCQRNYHLPCSIRTSGKFVNEKFYCSEHAKKLKASSEAIKSCPVSVEGDPQRCLYILQEKRSYQSFATSKAQYAYLRVGSFMLIFPGCLSAEYAFFFHDQDILFPLGYISCRYFWSVDQPERVELYTFHISMNEKRKPLFEIYSATRTTSNFTWPIQGLTPDEAWKHLLSRNPAIESKLDGKAAFGLSIPAVRFILEHLPEIDKCRNYVPHYVKLSSIDNDTEMDWNDRLSTCARLEPYRGFRMKTKPEVEIKSVITQNGLCLPSMNKNVFNDVRFSDQQIQNYSTSYRRMRRRWRQRCKVKQSGIQGLGLYTLENLPDEEFVIEYAGELIRPVIADIREKFYDRRKIGCYMFRLNDDFIVDATMKGNYARFINHSCEPNCRSKIITVDGDKQVIGIFAKRNIAAGEELTYDYQFEEFGETIPCNCGAPNCRGKMN</sequence>
<evidence type="ECO:0000256" key="7">
    <source>
        <dbReference type="ARBA" id="ARBA00022737"/>
    </source>
</evidence>
<dbReference type="PROSITE" id="PS51805">
    <property type="entry name" value="EPHD"/>
    <property type="match status" value="1"/>
</dbReference>
<evidence type="ECO:0000256" key="10">
    <source>
        <dbReference type="ARBA" id="ARBA00022853"/>
    </source>
</evidence>
<dbReference type="SMART" id="SM00249">
    <property type="entry name" value="PHD"/>
    <property type="match status" value="4"/>
</dbReference>
<dbReference type="RefSeq" id="XP_005706321.1">
    <property type="nucleotide sequence ID" value="XM_005706264.1"/>
</dbReference>
<dbReference type="PROSITE" id="PS51379">
    <property type="entry name" value="4FE4S_FER_2"/>
    <property type="match status" value="1"/>
</dbReference>
<dbReference type="PANTHER" id="PTHR45888">
    <property type="entry name" value="HL01030P-RELATED"/>
    <property type="match status" value="1"/>
</dbReference>
<evidence type="ECO:0000256" key="6">
    <source>
        <dbReference type="ARBA" id="ARBA00022723"/>
    </source>
</evidence>
<keyword evidence="4" id="KW-0808">Transferase</keyword>
<dbReference type="PANTHER" id="PTHR45888:SF5">
    <property type="entry name" value="D4, ISOFORM A"/>
    <property type="match status" value="1"/>
</dbReference>
<evidence type="ECO:0000259" key="18">
    <source>
        <dbReference type="PROSITE" id="PS51805"/>
    </source>
</evidence>
<name>M2W281_GALSU</name>
<dbReference type="Gene3D" id="3.30.160.360">
    <property type="match status" value="1"/>
</dbReference>
<evidence type="ECO:0000256" key="9">
    <source>
        <dbReference type="ARBA" id="ARBA00022833"/>
    </source>
</evidence>
<keyword evidence="11" id="KW-0805">Transcription regulation</keyword>
<dbReference type="PROSITE" id="PS01359">
    <property type="entry name" value="ZF_PHD_1"/>
    <property type="match status" value="1"/>
</dbReference>
<dbReference type="eggNOG" id="KOG4443">
    <property type="taxonomic scope" value="Eukaryota"/>
</dbReference>
<dbReference type="InterPro" id="IPR019786">
    <property type="entry name" value="Zinc_finger_PHD-type_CS"/>
</dbReference>
<feature type="domain" description="SET" evidence="15">
    <location>
        <begin position="830"/>
        <end position="947"/>
    </location>
</feature>
<dbReference type="InterPro" id="IPR003889">
    <property type="entry name" value="FYrich_C"/>
</dbReference>
<dbReference type="InterPro" id="IPR046341">
    <property type="entry name" value="SET_dom_sf"/>
</dbReference>
<accession>M2W281</accession>
<dbReference type="GeneID" id="17088571"/>
<dbReference type="InterPro" id="IPR001214">
    <property type="entry name" value="SET_dom"/>
</dbReference>
<evidence type="ECO:0000259" key="15">
    <source>
        <dbReference type="PROSITE" id="PS50280"/>
    </source>
</evidence>
<dbReference type="InterPro" id="IPR001965">
    <property type="entry name" value="Znf_PHD"/>
</dbReference>
<dbReference type="InterPro" id="IPR002219">
    <property type="entry name" value="PKC_DAG/PE"/>
</dbReference>
<dbReference type="GO" id="GO:0032259">
    <property type="term" value="P:methylation"/>
    <property type="evidence" value="ECO:0007669"/>
    <property type="project" value="UniProtKB-KW"/>
</dbReference>
<evidence type="ECO:0000259" key="14">
    <source>
        <dbReference type="PROSITE" id="PS50081"/>
    </source>
</evidence>
<dbReference type="InterPro" id="IPR034732">
    <property type="entry name" value="EPHD"/>
</dbReference>
<dbReference type="GO" id="GO:0008270">
    <property type="term" value="F:zinc ion binding"/>
    <property type="evidence" value="ECO:0007669"/>
    <property type="project" value="UniProtKB-KW"/>
</dbReference>
<evidence type="ECO:0000259" key="17">
    <source>
        <dbReference type="PROSITE" id="PS51379"/>
    </source>
</evidence>
<dbReference type="PROSITE" id="PS51543">
    <property type="entry name" value="FYRC"/>
    <property type="match status" value="1"/>
</dbReference>
<dbReference type="SMART" id="SM00508">
    <property type="entry name" value="PostSET"/>
    <property type="match status" value="1"/>
</dbReference>
<proteinExistence type="predicted"/>
<reference evidence="20" key="1">
    <citation type="journal article" date="2013" name="Science">
        <title>Gene transfer from bacteria and archaea facilitated evolution of an extremophilic eukaryote.</title>
        <authorList>
            <person name="Schonknecht G."/>
            <person name="Chen W.H."/>
            <person name="Ternes C.M."/>
            <person name="Barbier G.G."/>
            <person name="Shrestha R.P."/>
            <person name="Stanke M."/>
            <person name="Brautigam A."/>
            <person name="Baker B.J."/>
            <person name="Banfield J.F."/>
            <person name="Garavito R.M."/>
            <person name="Carr K."/>
            <person name="Wilkerson C."/>
            <person name="Rensing S.A."/>
            <person name="Gagneul D."/>
            <person name="Dickenson N.E."/>
            <person name="Oesterhelt C."/>
            <person name="Lercher M.J."/>
            <person name="Weber A.P."/>
        </authorList>
    </citation>
    <scope>NUCLEOTIDE SEQUENCE [LARGE SCALE GENOMIC DNA]</scope>
    <source>
        <strain evidence="20">074W</strain>
    </source>
</reference>
<feature type="domain" description="Phorbol-ester/DAG-type" evidence="14">
    <location>
        <begin position="211"/>
        <end position="258"/>
    </location>
</feature>
<dbReference type="CDD" id="cd10518">
    <property type="entry name" value="SET_SETD1-like"/>
    <property type="match status" value="1"/>
</dbReference>
<keyword evidence="10" id="KW-0156">Chromatin regulator</keyword>
<protein>
    <submittedName>
        <fullName evidence="19">Myeloid/lymphoid or mixed-lineage leukemia protein 3</fullName>
    </submittedName>
</protein>
<dbReference type="SUPFAM" id="SSF57903">
    <property type="entry name" value="FYVE/PHD zinc finger"/>
    <property type="match status" value="2"/>
</dbReference>
<evidence type="ECO:0000256" key="1">
    <source>
        <dbReference type="ARBA" id="ARBA00004123"/>
    </source>
</evidence>
<evidence type="ECO:0000256" key="8">
    <source>
        <dbReference type="ARBA" id="ARBA00022771"/>
    </source>
</evidence>
<keyword evidence="12" id="KW-0804">Transcription</keyword>
<dbReference type="Pfam" id="PF05965">
    <property type="entry name" value="FYRC"/>
    <property type="match status" value="1"/>
</dbReference>
<dbReference type="SMART" id="SM00317">
    <property type="entry name" value="SET"/>
    <property type="match status" value="1"/>
</dbReference>
<dbReference type="Gene3D" id="3.30.40.10">
    <property type="entry name" value="Zinc/RING finger domain, C3HC4 (zinc finger)"/>
    <property type="match status" value="1"/>
</dbReference>